<protein>
    <recommendedName>
        <fullName evidence="3">Pyrrolo-quinoline quinone repeat domain-containing protein</fullName>
    </recommendedName>
</protein>
<feature type="compositionally biased region" description="Basic and acidic residues" evidence="1">
    <location>
        <begin position="1"/>
        <end position="12"/>
    </location>
</feature>
<gene>
    <name evidence="4" type="ORF">GCM10009751_23400</name>
</gene>
<proteinExistence type="predicted"/>
<dbReference type="SUPFAM" id="SSF50998">
    <property type="entry name" value="Quinoprotein alcohol dehydrogenase-like"/>
    <property type="match status" value="1"/>
</dbReference>
<dbReference type="Pfam" id="PF13360">
    <property type="entry name" value="PQQ_2"/>
    <property type="match status" value="1"/>
</dbReference>
<keyword evidence="2" id="KW-0472">Membrane</keyword>
<organism evidence="4 5">
    <name type="scientific">Myceligenerans crystallogenes</name>
    <dbReference type="NCBI Taxonomy" id="316335"/>
    <lineage>
        <taxon>Bacteria</taxon>
        <taxon>Bacillati</taxon>
        <taxon>Actinomycetota</taxon>
        <taxon>Actinomycetes</taxon>
        <taxon>Micrococcales</taxon>
        <taxon>Promicromonosporaceae</taxon>
        <taxon>Myceligenerans</taxon>
    </lineage>
</organism>
<keyword evidence="2" id="KW-1133">Transmembrane helix</keyword>
<name>A0ABN2NEZ4_9MICO</name>
<sequence>MSRPEDDSHDESGVLLDSVPEHIKNPSGDVPGPADPADDDAAGDGRSNRARRGPVAGAALLGPGLRRSAAASAGGLRKAGGALRSMVPGSVTGRAILAGGVAVVVAGAVVGTTVVQANQRDARLRAAPGGVLTLAEAPREAWHVDLGDAVEPRVVPVGDLAAVTAGGRVLGLDPETGEQRWAVEVLGKAAVSQGATVRCGSSPQPVGSIAVRTPAPSDPLVCVTEGGGTTEAIVIGADGAVERRELKTAGDDAAGLPAPVLAPLPDGGIAVLTRDDTPVDLGEARVVEDGSTASVKGNVRSAPGLTVRVEDAATGEPRWERTVEFDAGAQANSCIMWTPEGPELDVTGELTWSANGELISADSCGISARLATSDGAPQPVADGEPTATPWATADPDLDPALVPRIEDATGVLAQTAGTAVLLTAKGEIVAYDVRSGDRRWTADVLGKDAATVAGSSAFGAYTDGRSVMLVLDGRATGGDGPLRLVALDLATGETTWDISQDQPYYQVAAIDGHLVQINGTGVSGLATAS</sequence>
<feature type="region of interest" description="Disordered" evidence="1">
    <location>
        <begin position="1"/>
        <end position="59"/>
    </location>
</feature>
<accession>A0ABN2NEZ4</accession>
<evidence type="ECO:0000256" key="2">
    <source>
        <dbReference type="SAM" id="Phobius"/>
    </source>
</evidence>
<evidence type="ECO:0000259" key="3">
    <source>
        <dbReference type="Pfam" id="PF13360"/>
    </source>
</evidence>
<dbReference type="Proteomes" id="UP001501094">
    <property type="component" value="Unassembled WGS sequence"/>
</dbReference>
<dbReference type="PANTHER" id="PTHR34512:SF30">
    <property type="entry name" value="OUTER MEMBRANE PROTEIN ASSEMBLY FACTOR BAMB"/>
    <property type="match status" value="1"/>
</dbReference>
<keyword evidence="5" id="KW-1185">Reference proteome</keyword>
<comment type="caution">
    <text evidence="4">The sequence shown here is derived from an EMBL/GenBank/DDBJ whole genome shotgun (WGS) entry which is preliminary data.</text>
</comment>
<reference evidence="4 5" key="1">
    <citation type="journal article" date="2019" name="Int. J. Syst. Evol. Microbiol.">
        <title>The Global Catalogue of Microorganisms (GCM) 10K type strain sequencing project: providing services to taxonomists for standard genome sequencing and annotation.</title>
        <authorList>
            <consortium name="The Broad Institute Genomics Platform"/>
            <consortium name="The Broad Institute Genome Sequencing Center for Infectious Disease"/>
            <person name="Wu L."/>
            <person name="Ma J."/>
        </authorList>
    </citation>
    <scope>NUCLEOTIDE SEQUENCE [LARGE SCALE GENOMIC DNA]</scope>
    <source>
        <strain evidence="4 5">JCM 14326</strain>
    </source>
</reference>
<dbReference type="PANTHER" id="PTHR34512">
    <property type="entry name" value="CELL SURFACE PROTEIN"/>
    <property type="match status" value="1"/>
</dbReference>
<dbReference type="EMBL" id="BAAANL010000004">
    <property type="protein sequence ID" value="GAA1864591.1"/>
    <property type="molecule type" value="Genomic_DNA"/>
</dbReference>
<dbReference type="RefSeq" id="WP_344102914.1">
    <property type="nucleotide sequence ID" value="NZ_BAAANL010000004.1"/>
</dbReference>
<evidence type="ECO:0000313" key="5">
    <source>
        <dbReference type="Proteomes" id="UP001501094"/>
    </source>
</evidence>
<evidence type="ECO:0000313" key="4">
    <source>
        <dbReference type="EMBL" id="GAA1864591.1"/>
    </source>
</evidence>
<dbReference type="InterPro" id="IPR002372">
    <property type="entry name" value="PQQ_rpt_dom"/>
</dbReference>
<feature type="domain" description="Pyrrolo-quinoline quinone repeat" evidence="3">
    <location>
        <begin position="365"/>
        <end position="507"/>
    </location>
</feature>
<dbReference type="SMART" id="SM00564">
    <property type="entry name" value="PQQ"/>
    <property type="match status" value="3"/>
</dbReference>
<dbReference type="InterPro" id="IPR015943">
    <property type="entry name" value="WD40/YVTN_repeat-like_dom_sf"/>
</dbReference>
<dbReference type="Gene3D" id="2.130.10.10">
    <property type="entry name" value="YVTN repeat-like/Quinoprotein amine dehydrogenase"/>
    <property type="match status" value="1"/>
</dbReference>
<dbReference type="InterPro" id="IPR011047">
    <property type="entry name" value="Quinoprotein_ADH-like_sf"/>
</dbReference>
<feature type="transmembrane region" description="Helical" evidence="2">
    <location>
        <begin position="95"/>
        <end position="115"/>
    </location>
</feature>
<evidence type="ECO:0000256" key="1">
    <source>
        <dbReference type="SAM" id="MobiDB-lite"/>
    </source>
</evidence>
<dbReference type="InterPro" id="IPR018391">
    <property type="entry name" value="PQQ_b-propeller_rpt"/>
</dbReference>
<keyword evidence="2" id="KW-0812">Transmembrane</keyword>
<feature type="region of interest" description="Disordered" evidence="1">
    <location>
        <begin position="372"/>
        <end position="393"/>
    </location>
</feature>